<dbReference type="EMBL" id="JAASRM010000001">
    <property type="protein sequence ID" value="NIK90490.1"/>
    <property type="molecule type" value="Genomic_DNA"/>
</dbReference>
<proteinExistence type="predicted"/>
<feature type="domain" description="PD-(D/E)XK endonuclease-like" evidence="2">
    <location>
        <begin position="711"/>
        <end position="943"/>
    </location>
</feature>
<gene>
    <name evidence="3" type="ORF">FHS83_003808</name>
</gene>
<dbReference type="EC" id="3.6.4.12" evidence="3"/>
<dbReference type="AlphaFoldDB" id="A0A846N675"/>
<name>A0A846N675_9PROT</name>
<dbReference type="InterPro" id="IPR027417">
    <property type="entry name" value="P-loop_NTPase"/>
</dbReference>
<keyword evidence="3" id="KW-0378">Hydrolase</keyword>
<keyword evidence="3" id="KW-0547">Nucleotide-binding</keyword>
<keyword evidence="4" id="KW-1185">Reference proteome</keyword>
<dbReference type="Gene3D" id="3.90.320.10">
    <property type="match status" value="1"/>
</dbReference>
<evidence type="ECO:0000313" key="3">
    <source>
        <dbReference type="EMBL" id="NIK90490.1"/>
    </source>
</evidence>
<dbReference type="InterPro" id="IPR011335">
    <property type="entry name" value="Restrct_endonuc-II-like"/>
</dbReference>
<dbReference type="Pfam" id="PF12705">
    <property type="entry name" value="PDDEXK_1"/>
    <property type="match status" value="1"/>
</dbReference>
<dbReference type="RefSeq" id="WP_167085093.1">
    <property type="nucleotide sequence ID" value="NZ_BAAADC010000001.1"/>
</dbReference>
<accession>A0A846N675</accession>
<dbReference type="Proteomes" id="UP000570514">
    <property type="component" value="Unassembled WGS sequence"/>
</dbReference>
<dbReference type="InterPro" id="IPR038726">
    <property type="entry name" value="PDDEXK_AddAB-type"/>
</dbReference>
<evidence type="ECO:0000259" key="2">
    <source>
        <dbReference type="Pfam" id="PF12705"/>
    </source>
</evidence>
<organism evidence="3 4">
    <name type="scientific">Rhizomicrobium palustre</name>
    <dbReference type="NCBI Taxonomy" id="189966"/>
    <lineage>
        <taxon>Bacteria</taxon>
        <taxon>Pseudomonadati</taxon>
        <taxon>Pseudomonadota</taxon>
        <taxon>Alphaproteobacteria</taxon>
        <taxon>Micropepsales</taxon>
        <taxon>Micropepsaceae</taxon>
        <taxon>Rhizomicrobium</taxon>
    </lineage>
</organism>
<dbReference type="EC" id="3.1.-.-" evidence="3"/>
<dbReference type="SUPFAM" id="SSF52980">
    <property type="entry name" value="Restriction endonuclease-like"/>
    <property type="match status" value="1"/>
</dbReference>
<dbReference type="GO" id="GO:0016787">
    <property type="term" value="F:hydrolase activity"/>
    <property type="evidence" value="ECO:0007669"/>
    <property type="project" value="UniProtKB-KW"/>
</dbReference>
<keyword evidence="3" id="KW-0067">ATP-binding</keyword>
<reference evidence="3 4" key="1">
    <citation type="submission" date="2020-03" db="EMBL/GenBank/DDBJ databases">
        <title>Genomic Encyclopedia of Type Strains, Phase IV (KMG-IV): sequencing the most valuable type-strain genomes for metagenomic binning, comparative biology and taxonomic classification.</title>
        <authorList>
            <person name="Goeker M."/>
        </authorList>
    </citation>
    <scope>NUCLEOTIDE SEQUENCE [LARGE SCALE GENOMIC DNA]</scope>
    <source>
        <strain evidence="3 4">DSM 19867</strain>
    </source>
</reference>
<dbReference type="InterPro" id="IPR014153">
    <property type="entry name" value="Ds_break_AddB"/>
</dbReference>
<protein>
    <submittedName>
        <fullName evidence="3">ATP-dependent helicase/nuclease subunit B</fullName>
        <ecNumber evidence="3">3.1.-.-</ecNumber>
        <ecNumber evidence="3">3.6.4.12</ecNumber>
    </submittedName>
</protein>
<sequence>MPQPPEHPRANVFTIPASAAFSEALAKGLAERLKPAADNPLALADVTIYLPTQRAARSFREIFARLCGGATLLPEFRPLGEVDEDELLFATDSEVLDLPPRIAPLRQRLLLATLIRRWSHARDGGTMTFGQAVALSKSLAGVMDEVETQGADLAKLKDLAPANLAEHWAEVREFLSLIDTAWPGLLEAEGAINPAAHRDMSIRALAARLENHPPERFILAAGSTGSIPATAELLRVIAHLPKGAVVLPGLDRELDAESWERLEPGHPQYGMKQLLTHMGVRRDQVGDWIGDWITVRANAERERLLREVLRPAPTTDAWRALAESLNPPKCEGLSLFEAADPGEEAEVIALMLREALESKDKTAALISRDRGLARRVTAALKRWDIEIDDSAGRPLSRMAAGSFLLLLAEAADEEFSPVPLLALLKHPLCTMGDEAGALREMARRLDKALRGPRPDAGLSGIAKALTEKSESLQIWFAKLREVLAPLETVLAKPEAELSDILNAHIEAADTLAPEIWAGTDGVAASRFLTDLASAAANLPVVETGSYAPMLRSLMDEVPVRPSYGKHPRLFILGPLEARLQSFDLVILGGLNEGVWPQGPADDPWFSRPMRATLGLEQPERAIGLSAHDFAGLSAAPRVVLTRSVKSEGTPMVASRWLQRLTQLTRGLGIEGDLALDPKYRSFATALNDPGLPAPERPPYPKPPVKARPREMSVTDVEKWVRDPYAIYAKRVLGLKKLDALDAELGPRERGTALHEILERFIGEHPTLPVNAEDVLAKITQEVLTSLKLPQATLALWRPRFLRAAEWFLGEERKRRAEIAESYVEKYGEITFDAPGGDFTLKGIADRIDRLNDGSAVILDYKTGEPPSGKQVKTHLSPQMPLEAAMLREGGFKDVPAMTASDLIYVQISGAAKAGEFKSVGGDAEQLAAEALEKLKGRVRLFDDENIGYAARVAPVRKDADGDYDHLARVKEWSSSGWGEE</sequence>
<dbReference type="NCBIfam" id="TIGR02786">
    <property type="entry name" value="addB_alphas"/>
    <property type="match status" value="1"/>
</dbReference>
<evidence type="ECO:0000256" key="1">
    <source>
        <dbReference type="SAM" id="MobiDB-lite"/>
    </source>
</evidence>
<feature type="compositionally biased region" description="Pro residues" evidence="1">
    <location>
        <begin position="691"/>
        <end position="705"/>
    </location>
</feature>
<comment type="caution">
    <text evidence="3">The sequence shown here is derived from an EMBL/GenBank/DDBJ whole genome shotgun (WGS) entry which is preliminary data.</text>
</comment>
<feature type="region of interest" description="Disordered" evidence="1">
    <location>
        <begin position="686"/>
        <end position="708"/>
    </location>
</feature>
<keyword evidence="3" id="KW-0347">Helicase</keyword>
<dbReference type="SUPFAM" id="SSF52540">
    <property type="entry name" value="P-loop containing nucleoside triphosphate hydrolases"/>
    <property type="match status" value="1"/>
</dbReference>
<dbReference type="GO" id="GO:0003678">
    <property type="term" value="F:DNA helicase activity"/>
    <property type="evidence" value="ECO:0007669"/>
    <property type="project" value="UniProtKB-EC"/>
</dbReference>
<evidence type="ECO:0000313" key="4">
    <source>
        <dbReference type="Proteomes" id="UP000570514"/>
    </source>
</evidence>
<dbReference type="InterPro" id="IPR011604">
    <property type="entry name" value="PDDEXK-like_dom_sf"/>
</dbReference>